<dbReference type="Gene3D" id="3.60.10.10">
    <property type="entry name" value="Endonuclease/exonuclease/phosphatase"/>
    <property type="match status" value="1"/>
</dbReference>
<evidence type="ECO:0000313" key="4">
    <source>
        <dbReference type="EMBL" id="MTH34702.1"/>
    </source>
</evidence>
<accession>A0A844H1H8</accession>
<sequence>MGLRALVLAALLAGAGLGLPAGAAPLRIASYSPDLSRDGPGLLLRDLGRKDAQIDAVVAIIAEARADVLLLTGFDWDYDGRALAAFRKRLAEAGLDYPHVFAPRPNAGVETGLDLDGDGRRSTADDKQGFGRFTGQGGMVLLSRHPLGPVVDYSDRLWRDLPGNRMPDTSPEVAAAQRLSSTGHWDVVVTVAGQPLHLLAMSASPPVFGRGDRNARRNHDELAFWLGHLPAQPFVLAGKLNMDPLDSAGDPGALARIMDKVQDTQPRSDGGAQAGGAGVNAGQKGDPALDTGDWPDERPPGNLRVDYVLPQQGLKVLGSGVIWPAEGPLAKLALTASSHRLVWVDLDWPPADAPD</sequence>
<dbReference type="Pfam" id="PF03372">
    <property type="entry name" value="Exo_endo_phos"/>
    <property type="match status" value="1"/>
</dbReference>
<feature type="chain" id="PRO_5032410423" evidence="2">
    <location>
        <begin position="24"/>
        <end position="355"/>
    </location>
</feature>
<proteinExistence type="predicted"/>
<organism evidence="4 5">
    <name type="scientific">Paracoccus limosus</name>
    <dbReference type="NCBI Taxonomy" id="913252"/>
    <lineage>
        <taxon>Bacteria</taxon>
        <taxon>Pseudomonadati</taxon>
        <taxon>Pseudomonadota</taxon>
        <taxon>Alphaproteobacteria</taxon>
        <taxon>Rhodobacterales</taxon>
        <taxon>Paracoccaceae</taxon>
        <taxon>Paracoccus</taxon>
    </lineage>
</organism>
<dbReference type="Proteomes" id="UP000442533">
    <property type="component" value="Unassembled WGS sequence"/>
</dbReference>
<dbReference type="GO" id="GO:0004527">
    <property type="term" value="F:exonuclease activity"/>
    <property type="evidence" value="ECO:0007669"/>
    <property type="project" value="UniProtKB-KW"/>
</dbReference>
<evidence type="ECO:0000256" key="2">
    <source>
        <dbReference type="SAM" id="SignalP"/>
    </source>
</evidence>
<gene>
    <name evidence="4" type="ORF">GL279_08825</name>
</gene>
<dbReference type="InterPro" id="IPR036691">
    <property type="entry name" value="Endo/exonu/phosph_ase_sf"/>
</dbReference>
<keyword evidence="4" id="KW-0255">Endonuclease</keyword>
<feature type="region of interest" description="Disordered" evidence="1">
    <location>
        <begin position="263"/>
        <end position="301"/>
    </location>
</feature>
<keyword evidence="2" id="KW-0732">Signal</keyword>
<dbReference type="AlphaFoldDB" id="A0A844H1H8"/>
<reference evidence="4 5" key="1">
    <citation type="submission" date="2019-11" db="EMBL/GenBank/DDBJ databases">
        <authorList>
            <person name="Dong K."/>
        </authorList>
    </citation>
    <scope>NUCLEOTIDE SEQUENCE [LARGE SCALE GENOMIC DNA]</scope>
    <source>
        <strain evidence="4 5">JCM 17370</strain>
    </source>
</reference>
<evidence type="ECO:0000259" key="3">
    <source>
        <dbReference type="Pfam" id="PF03372"/>
    </source>
</evidence>
<protein>
    <submittedName>
        <fullName evidence="4">Endonuclease/exonuclease/phosphatase family protein</fullName>
    </submittedName>
</protein>
<keyword evidence="4" id="KW-0540">Nuclease</keyword>
<dbReference type="EMBL" id="WMIF01000010">
    <property type="protein sequence ID" value="MTH34702.1"/>
    <property type="molecule type" value="Genomic_DNA"/>
</dbReference>
<evidence type="ECO:0000313" key="5">
    <source>
        <dbReference type="Proteomes" id="UP000442533"/>
    </source>
</evidence>
<feature type="domain" description="Endonuclease/exonuclease/phosphatase" evidence="3">
    <location>
        <begin position="46"/>
        <end position="335"/>
    </location>
</feature>
<evidence type="ECO:0000256" key="1">
    <source>
        <dbReference type="SAM" id="MobiDB-lite"/>
    </source>
</evidence>
<dbReference type="InterPro" id="IPR005135">
    <property type="entry name" value="Endo/exonuclease/phosphatase"/>
</dbReference>
<dbReference type="SUPFAM" id="SSF56219">
    <property type="entry name" value="DNase I-like"/>
    <property type="match status" value="1"/>
</dbReference>
<keyword evidence="4" id="KW-0269">Exonuclease</keyword>
<dbReference type="OrthoDB" id="292013at2"/>
<dbReference type="RefSeq" id="WP_155064265.1">
    <property type="nucleotide sequence ID" value="NZ_WMIF01000010.1"/>
</dbReference>
<keyword evidence="4" id="KW-0378">Hydrolase</keyword>
<dbReference type="GO" id="GO:0004519">
    <property type="term" value="F:endonuclease activity"/>
    <property type="evidence" value="ECO:0007669"/>
    <property type="project" value="UniProtKB-KW"/>
</dbReference>
<keyword evidence="5" id="KW-1185">Reference proteome</keyword>
<comment type="caution">
    <text evidence="4">The sequence shown here is derived from an EMBL/GenBank/DDBJ whole genome shotgun (WGS) entry which is preliminary data.</text>
</comment>
<feature type="signal peptide" evidence="2">
    <location>
        <begin position="1"/>
        <end position="23"/>
    </location>
</feature>
<name>A0A844H1H8_9RHOB</name>